<dbReference type="PANTHER" id="PTHR45835">
    <property type="entry name" value="YALI0A06105P"/>
    <property type="match status" value="1"/>
</dbReference>
<dbReference type="PANTHER" id="PTHR45835:SF99">
    <property type="entry name" value="CHROMO DOMAIN-CONTAINING PROTEIN-RELATED"/>
    <property type="match status" value="1"/>
</dbReference>
<sequence>MAPFEALYGRKCRTPLCWFESGESVVVGPEIVQQRTEKIKMIQEKMRPSQSRQKNYADKRRKDVEFQE</sequence>
<feature type="compositionally biased region" description="Basic and acidic residues" evidence="1">
    <location>
        <begin position="55"/>
        <end position="68"/>
    </location>
</feature>
<proteinExistence type="predicted"/>
<feature type="non-terminal residue" evidence="2">
    <location>
        <position position="68"/>
    </location>
</feature>
<evidence type="ECO:0000256" key="1">
    <source>
        <dbReference type="SAM" id="MobiDB-lite"/>
    </source>
</evidence>
<accession>A0A392U5B4</accession>
<dbReference type="Proteomes" id="UP000265520">
    <property type="component" value="Unassembled WGS sequence"/>
</dbReference>
<feature type="region of interest" description="Disordered" evidence="1">
    <location>
        <begin position="41"/>
        <end position="68"/>
    </location>
</feature>
<name>A0A392U5B4_9FABA</name>
<protein>
    <submittedName>
        <fullName evidence="2">Uncharacterized protein</fullName>
    </submittedName>
</protein>
<evidence type="ECO:0000313" key="3">
    <source>
        <dbReference type="Proteomes" id="UP000265520"/>
    </source>
</evidence>
<keyword evidence="3" id="KW-1185">Reference proteome</keyword>
<evidence type="ECO:0000313" key="2">
    <source>
        <dbReference type="EMBL" id="MCI67934.1"/>
    </source>
</evidence>
<comment type="caution">
    <text evidence="2">The sequence shown here is derived from an EMBL/GenBank/DDBJ whole genome shotgun (WGS) entry which is preliminary data.</text>
</comment>
<dbReference type="AlphaFoldDB" id="A0A392U5B4"/>
<organism evidence="2 3">
    <name type="scientific">Trifolium medium</name>
    <dbReference type="NCBI Taxonomy" id="97028"/>
    <lineage>
        <taxon>Eukaryota</taxon>
        <taxon>Viridiplantae</taxon>
        <taxon>Streptophyta</taxon>
        <taxon>Embryophyta</taxon>
        <taxon>Tracheophyta</taxon>
        <taxon>Spermatophyta</taxon>
        <taxon>Magnoliopsida</taxon>
        <taxon>eudicotyledons</taxon>
        <taxon>Gunneridae</taxon>
        <taxon>Pentapetalae</taxon>
        <taxon>rosids</taxon>
        <taxon>fabids</taxon>
        <taxon>Fabales</taxon>
        <taxon>Fabaceae</taxon>
        <taxon>Papilionoideae</taxon>
        <taxon>50 kb inversion clade</taxon>
        <taxon>NPAAA clade</taxon>
        <taxon>Hologalegina</taxon>
        <taxon>IRL clade</taxon>
        <taxon>Trifolieae</taxon>
        <taxon>Trifolium</taxon>
    </lineage>
</organism>
<dbReference type="EMBL" id="LXQA010726882">
    <property type="protein sequence ID" value="MCI67934.1"/>
    <property type="molecule type" value="Genomic_DNA"/>
</dbReference>
<reference evidence="2 3" key="1">
    <citation type="journal article" date="2018" name="Front. Plant Sci.">
        <title>Red Clover (Trifolium pratense) and Zigzag Clover (T. medium) - A Picture of Genomic Similarities and Differences.</title>
        <authorList>
            <person name="Dluhosova J."/>
            <person name="Istvanek J."/>
            <person name="Nedelnik J."/>
            <person name="Repkova J."/>
        </authorList>
    </citation>
    <scope>NUCLEOTIDE SEQUENCE [LARGE SCALE GENOMIC DNA]</scope>
    <source>
        <strain evidence="3">cv. 10/8</strain>
        <tissue evidence="2">Leaf</tissue>
    </source>
</reference>